<keyword evidence="2" id="KW-1133">Transmembrane helix</keyword>
<keyword evidence="2" id="KW-0812">Transmembrane</keyword>
<dbReference type="Proteomes" id="UP001165190">
    <property type="component" value="Unassembled WGS sequence"/>
</dbReference>
<organism evidence="3 4">
    <name type="scientific">Hibiscus trionum</name>
    <name type="common">Flower of an hour</name>
    <dbReference type="NCBI Taxonomy" id="183268"/>
    <lineage>
        <taxon>Eukaryota</taxon>
        <taxon>Viridiplantae</taxon>
        <taxon>Streptophyta</taxon>
        <taxon>Embryophyta</taxon>
        <taxon>Tracheophyta</taxon>
        <taxon>Spermatophyta</taxon>
        <taxon>Magnoliopsida</taxon>
        <taxon>eudicotyledons</taxon>
        <taxon>Gunneridae</taxon>
        <taxon>Pentapetalae</taxon>
        <taxon>rosids</taxon>
        <taxon>malvids</taxon>
        <taxon>Malvales</taxon>
        <taxon>Malvaceae</taxon>
        <taxon>Malvoideae</taxon>
        <taxon>Hibiscus</taxon>
    </lineage>
</organism>
<feature type="transmembrane region" description="Helical" evidence="2">
    <location>
        <begin position="48"/>
        <end position="68"/>
    </location>
</feature>
<feature type="coiled-coil region" evidence="1">
    <location>
        <begin position="5"/>
        <end position="39"/>
    </location>
</feature>
<dbReference type="AlphaFoldDB" id="A0A9W7H4G8"/>
<name>A0A9W7H4G8_HIBTR</name>
<evidence type="ECO:0000313" key="3">
    <source>
        <dbReference type="EMBL" id="GMI69806.1"/>
    </source>
</evidence>
<keyword evidence="4" id="KW-1185">Reference proteome</keyword>
<reference evidence="3" key="1">
    <citation type="submission" date="2023-05" db="EMBL/GenBank/DDBJ databases">
        <title>Genome and transcriptome analyses reveal genes involved in the formation of fine ridges on petal epidermal cells in Hibiscus trionum.</title>
        <authorList>
            <person name="Koshimizu S."/>
            <person name="Masuda S."/>
            <person name="Ishii T."/>
            <person name="Shirasu K."/>
            <person name="Hoshino A."/>
            <person name="Arita M."/>
        </authorList>
    </citation>
    <scope>NUCLEOTIDE SEQUENCE</scope>
    <source>
        <strain evidence="3">Hamamatsu line</strain>
    </source>
</reference>
<proteinExistence type="predicted"/>
<protein>
    <submittedName>
        <fullName evidence="3">Vamp/synaptobrevin-associated protein 27-2</fullName>
    </submittedName>
</protein>
<keyword evidence="1" id="KW-0175">Coiled coil</keyword>
<dbReference type="EMBL" id="BSYR01000007">
    <property type="protein sequence ID" value="GMI69806.1"/>
    <property type="molecule type" value="Genomic_DNA"/>
</dbReference>
<gene>
    <name evidence="3" type="ORF">HRI_000649900</name>
</gene>
<evidence type="ECO:0000313" key="4">
    <source>
        <dbReference type="Proteomes" id="UP001165190"/>
    </source>
</evidence>
<dbReference type="OrthoDB" id="264603at2759"/>
<comment type="caution">
    <text evidence="3">The sequence shown here is derived from an EMBL/GenBank/DDBJ whole genome shotgun (WGS) entry which is preliminary data.</text>
</comment>
<sequence length="71" mass="7965">MDMKLKEAEVTIMKLTQERSMATKEKDKLEGEVEALKTKSAATRTIQVGFPFLYVCVVAIMSLVVGYLTHL</sequence>
<evidence type="ECO:0000256" key="2">
    <source>
        <dbReference type="SAM" id="Phobius"/>
    </source>
</evidence>
<evidence type="ECO:0000256" key="1">
    <source>
        <dbReference type="SAM" id="Coils"/>
    </source>
</evidence>
<keyword evidence="2" id="KW-0472">Membrane</keyword>
<accession>A0A9W7H4G8</accession>